<reference evidence="1 2" key="1">
    <citation type="submission" date="2022-06" db="EMBL/GenBank/DDBJ databases">
        <title>Isolation of gut microbiota from human fecal samples.</title>
        <authorList>
            <person name="Pamer E.G."/>
            <person name="Barat B."/>
            <person name="Waligurski E."/>
            <person name="Medina S."/>
            <person name="Paddock L."/>
            <person name="Mostad J."/>
        </authorList>
    </citation>
    <scope>NUCLEOTIDE SEQUENCE [LARGE SCALE GENOMIC DNA]</scope>
    <source>
        <strain evidence="1 2">DFI.6.1</strain>
    </source>
</reference>
<keyword evidence="2" id="KW-1185">Reference proteome</keyword>
<gene>
    <name evidence="1" type="ORF">NE663_02615</name>
</gene>
<dbReference type="InterPro" id="IPR015424">
    <property type="entry name" value="PyrdxlP-dep_Trfase"/>
</dbReference>
<dbReference type="Gene3D" id="3.40.640.10">
    <property type="entry name" value="Type I PLP-dependent aspartate aminotransferase-like (Major domain)"/>
    <property type="match status" value="1"/>
</dbReference>
<dbReference type="Proteomes" id="UP001524435">
    <property type="component" value="Unassembled WGS sequence"/>
</dbReference>
<keyword evidence="1" id="KW-0808">Transferase</keyword>
<organism evidence="1 2">
    <name type="scientific">Massilicoli timonensis</name>
    <dbReference type="NCBI Taxonomy" id="2015901"/>
    <lineage>
        <taxon>Bacteria</taxon>
        <taxon>Bacillati</taxon>
        <taxon>Bacillota</taxon>
        <taxon>Erysipelotrichia</taxon>
        <taxon>Erysipelotrichales</taxon>
        <taxon>Erysipelotrichaceae</taxon>
        <taxon>Massilicoli</taxon>
    </lineage>
</organism>
<dbReference type="Pfam" id="PF01041">
    <property type="entry name" value="DegT_DnrJ_EryC1"/>
    <property type="match status" value="1"/>
</dbReference>
<dbReference type="GO" id="GO:0008483">
    <property type="term" value="F:transaminase activity"/>
    <property type="evidence" value="ECO:0007669"/>
    <property type="project" value="UniProtKB-KW"/>
</dbReference>
<evidence type="ECO:0000313" key="1">
    <source>
        <dbReference type="EMBL" id="MCQ5121155.1"/>
    </source>
</evidence>
<dbReference type="RefSeq" id="WP_256197386.1">
    <property type="nucleotide sequence ID" value="NZ_JANGCH010000002.1"/>
</dbReference>
<keyword evidence="1" id="KW-0032">Aminotransferase</keyword>
<proteinExistence type="predicted"/>
<name>A0ABT1SJ91_9FIRM</name>
<dbReference type="PANTHER" id="PTHR30244">
    <property type="entry name" value="TRANSAMINASE"/>
    <property type="match status" value="1"/>
</dbReference>
<sequence length="214" mass="24652">GGTIDGKKACSFGDISTTSFFPAKPLGCYGDGGALFTDSDEYYELLTSLRVHGKGTFKYDNVRVGMNSRLDTLQAGILLPKLKAFKDHEMEKRDLFAKQYTMLLKEHVITPYVPEGMESSWAQYTILLRSEEERTFIQERLKKKQIPTMIYYPKPLHQQSVYQDYDFNLDELKECEHVAKVCLSLPMHPYLDTETVNYIANSLIECLKEHQNEK</sequence>
<dbReference type="PANTHER" id="PTHR30244:SF42">
    <property type="entry name" value="UDP-2-ACETAMIDO-2-DEOXY-3-OXO-D-GLUCURONATE AMINOTRANSFERASE"/>
    <property type="match status" value="1"/>
</dbReference>
<evidence type="ECO:0000313" key="2">
    <source>
        <dbReference type="Proteomes" id="UP001524435"/>
    </source>
</evidence>
<dbReference type="InterPro" id="IPR015422">
    <property type="entry name" value="PyrdxlP-dep_Trfase_small"/>
</dbReference>
<accession>A0ABT1SJ91</accession>
<dbReference type="SUPFAM" id="SSF53383">
    <property type="entry name" value="PLP-dependent transferases"/>
    <property type="match status" value="1"/>
</dbReference>
<dbReference type="Gene3D" id="3.90.1150.10">
    <property type="entry name" value="Aspartate Aminotransferase, domain 1"/>
    <property type="match status" value="1"/>
</dbReference>
<comment type="caution">
    <text evidence="1">The sequence shown here is derived from an EMBL/GenBank/DDBJ whole genome shotgun (WGS) entry which is preliminary data.</text>
</comment>
<feature type="non-terminal residue" evidence="1">
    <location>
        <position position="1"/>
    </location>
</feature>
<dbReference type="InterPro" id="IPR015421">
    <property type="entry name" value="PyrdxlP-dep_Trfase_major"/>
</dbReference>
<dbReference type="InterPro" id="IPR000653">
    <property type="entry name" value="DegT/StrS_aminotransferase"/>
</dbReference>
<protein>
    <submittedName>
        <fullName evidence="1">DegT/DnrJ/EryC1/StrS aminotransferase family protein</fullName>
    </submittedName>
</protein>
<dbReference type="EMBL" id="JANGCH010000002">
    <property type="protein sequence ID" value="MCQ5121155.1"/>
    <property type="molecule type" value="Genomic_DNA"/>
</dbReference>